<dbReference type="Gene3D" id="3.80.10.10">
    <property type="entry name" value="Ribonuclease Inhibitor"/>
    <property type="match status" value="1"/>
</dbReference>
<feature type="region of interest" description="Disordered" evidence="1">
    <location>
        <begin position="1"/>
        <end position="30"/>
    </location>
</feature>
<accession>A0ABN9TV93</accession>
<dbReference type="InterPro" id="IPR032675">
    <property type="entry name" value="LRR_dom_sf"/>
</dbReference>
<feature type="region of interest" description="Disordered" evidence="1">
    <location>
        <begin position="53"/>
        <end position="82"/>
    </location>
</feature>
<evidence type="ECO:0000313" key="2">
    <source>
        <dbReference type="EMBL" id="CAK0849779.1"/>
    </source>
</evidence>
<feature type="region of interest" description="Disordered" evidence="1">
    <location>
        <begin position="321"/>
        <end position="352"/>
    </location>
</feature>
<dbReference type="EMBL" id="CAUYUJ010015090">
    <property type="protein sequence ID" value="CAK0849779.1"/>
    <property type="molecule type" value="Genomic_DNA"/>
</dbReference>
<comment type="caution">
    <text evidence="2">The sequence shown here is derived from an EMBL/GenBank/DDBJ whole genome shotgun (WGS) entry which is preliminary data.</text>
</comment>
<reference evidence="2" key="1">
    <citation type="submission" date="2023-10" db="EMBL/GenBank/DDBJ databases">
        <authorList>
            <person name="Chen Y."/>
            <person name="Shah S."/>
            <person name="Dougan E. K."/>
            <person name="Thang M."/>
            <person name="Chan C."/>
        </authorList>
    </citation>
    <scope>NUCLEOTIDE SEQUENCE [LARGE SCALE GENOMIC DNA]</scope>
</reference>
<feature type="non-terminal residue" evidence="2">
    <location>
        <position position="1"/>
    </location>
</feature>
<proteinExistence type="predicted"/>
<feature type="region of interest" description="Disordered" evidence="1">
    <location>
        <begin position="367"/>
        <end position="387"/>
    </location>
</feature>
<sequence>VLPMGGAMVSHQQQSPDHGPSPTKDAPSDGEFMKLLDSLEVRVDLMAQMQHTRNQIQARTRVKDEPDGQGTHVMTTPPGDPRPLIGCAPSGLTSAALAQAQQRLEACEAPPRGEGARDGASVELRERLHEERDRADALRRELNDLRMRAHDTDSLRDRLSQSLERERDANAQVEKLRQQLHEARMDAEASRKEWALEREQMAREIQSLRSEQGKGPSSRADTATLPTEPVLIPPTMRLAEELAAQEKQPPTTAPFNRQACGVNVVLSEDRLSRGDHIRCPALWQAVHQAWLLIARCHITSIRVWAPQELELELELEKAVEEEGEEERSARPAAPRADRQLSEAAVHGARPCDGSRWHSAAMCPAAPGRIPPPLGARQRSDSHGRGVSSASNWKRKYLTDNLHYDVRALLGNRYYLKAVFNDEGQLDGRDYIVGDVKYYAGIAQNRKWRATWVTSATFATKMPGLSLRLLVCTATEAGALPGLQYLTSYIDVAIDECQCTSFHEDDLNRVSFVIIPGGGHQVQRHGQPPLHPLLKNVQLIKLEYFIYLHTPELQMPKCQDVPMQWVLDVDVELDSGSLEIISRCIAGIISSERKVLLIDEHGRSDLETAGQDKIFTEGFDKDKVGILRYRDTLRTITGDANDLQMQNLGFGGPQEKEVVKLVRARGRVRSPDLSSNSISVPFEDWNIKVVQPLVRLTVLKFCKTQVTGDTNAVEPLVNLTWLSLSDTQAKGDIRAAQPFVNLTVLKLSKTQVAGDTTPVEPYAKLTMLDLAAMQVTGDTWAVVERIAKLSTVNFWHMQATGDIKVINDIWDRRTFVNLTELWLKGARVSGDIQHMQPLVKLTELVLNDTQLPGDAQVFDSAPQGYDYDDFSLMPGQVSFEAAEVDLAGSQGKQAVPDKPVVPEDVKLVFQFASTSSPRLDAQGRHERCRVAALAKLRAEAAAFVLGAERWEALAEKPLVEFVEGLACTCGTTALKEVGEAESPPLDVPCHGEQLAADDESTVQHMHSHTRTTRMSRFEPQPFKRKLAMISLGPAESVSQEMEPPSCNKQWRQR</sequence>
<dbReference type="SUPFAM" id="SSF52058">
    <property type="entry name" value="L domain-like"/>
    <property type="match status" value="1"/>
</dbReference>
<organism evidence="2 3">
    <name type="scientific">Prorocentrum cordatum</name>
    <dbReference type="NCBI Taxonomy" id="2364126"/>
    <lineage>
        <taxon>Eukaryota</taxon>
        <taxon>Sar</taxon>
        <taxon>Alveolata</taxon>
        <taxon>Dinophyceae</taxon>
        <taxon>Prorocentrales</taxon>
        <taxon>Prorocentraceae</taxon>
        <taxon>Prorocentrum</taxon>
    </lineage>
</organism>
<feature type="region of interest" description="Disordered" evidence="1">
    <location>
        <begin position="1032"/>
        <end position="1052"/>
    </location>
</feature>
<protein>
    <submittedName>
        <fullName evidence="2">Uncharacterized protein</fullName>
    </submittedName>
</protein>
<gene>
    <name evidence="2" type="ORF">PCOR1329_LOCUS42379</name>
</gene>
<keyword evidence="3" id="KW-1185">Reference proteome</keyword>
<evidence type="ECO:0000313" key="3">
    <source>
        <dbReference type="Proteomes" id="UP001189429"/>
    </source>
</evidence>
<name>A0ABN9TV93_9DINO</name>
<feature type="region of interest" description="Disordered" evidence="1">
    <location>
        <begin position="207"/>
        <end position="229"/>
    </location>
</feature>
<dbReference type="Proteomes" id="UP001189429">
    <property type="component" value="Unassembled WGS sequence"/>
</dbReference>
<evidence type="ECO:0000256" key="1">
    <source>
        <dbReference type="SAM" id="MobiDB-lite"/>
    </source>
</evidence>